<evidence type="ECO:0000313" key="2">
    <source>
        <dbReference type="EMBL" id="KAF1959156.1"/>
    </source>
</evidence>
<dbReference type="OrthoDB" id="5345504at2759"/>
<feature type="region of interest" description="Disordered" evidence="1">
    <location>
        <begin position="1"/>
        <end position="41"/>
    </location>
</feature>
<evidence type="ECO:0000313" key="3">
    <source>
        <dbReference type="Proteomes" id="UP000800035"/>
    </source>
</evidence>
<sequence>MAEVVAFGQDTSQFQRQHHAHAAAAAPHGKKRAADSSLESEQRLSKRFDLLNIVDNNGTRLYIPVAGSSDAAAKPTAPVKPIPVPATPATRKKREKAPRPAPAADDHMQVEDTPHRVYIHDLSAELSDLESDEETPIYLSDIEKHLAKIPKHVLLGPEPKEPEPTLDNQVVLYNVPSSLSVPEAQDSVRKAIVETRARLREKQANWLVEPERASATPEIPATSADPDAMDID</sequence>
<dbReference type="EMBL" id="ML976985">
    <property type="protein sequence ID" value="KAF1959156.1"/>
    <property type="molecule type" value="Genomic_DNA"/>
</dbReference>
<accession>A0A6A5U8E6</accession>
<feature type="region of interest" description="Disordered" evidence="1">
    <location>
        <begin position="69"/>
        <end position="106"/>
    </location>
</feature>
<dbReference type="Proteomes" id="UP000800035">
    <property type="component" value="Unassembled WGS sequence"/>
</dbReference>
<name>A0A6A5U8E6_9PLEO</name>
<feature type="region of interest" description="Disordered" evidence="1">
    <location>
        <begin position="208"/>
        <end position="232"/>
    </location>
</feature>
<reference evidence="2" key="1">
    <citation type="journal article" date="2020" name="Stud. Mycol.">
        <title>101 Dothideomycetes genomes: a test case for predicting lifestyles and emergence of pathogens.</title>
        <authorList>
            <person name="Haridas S."/>
            <person name="Albert R."/>
            <person name="Binder M."/>
            <person name="Bloem J."/>
            <person name="Labutti K."/>
            <person name="Salamov A."/>
            <person name="Andreopoulos B."/>
            <person name="Baker S."/>
            <person name="Barry K."/>
            <person name="Bills G."/>
            <person name="Bluhm B."/>
            <person name="Cannon C."/>
            <person name="Castanera R."/>
            <person name="Culley D."/>
            <person name="Daum C."/>
            <person name="Ezra D."/>
            <person name="Gonzalez J."/>
            <person name="Henrissat B."/>
            <person name="Kuo A."/>
            <person name="Liang C."/>
            <person name="Lipzen A."/>
            <person name="Lutzoni F."/>
            <person name="Magnuson J."/>
            <person name="Mondo S."/>
            <person name="Nolan M."/>
            <person name="Ohm R."/>
            <person name="Pangilinan J."/>
            <person name="Park H.-J."/>
            <person name="Ramirez L."/>
            <person name="Alfaro M."/>
            <person name="Sun H."/>
            <person name="Tritt A."/>
            <person name="Yoshinaga Y."/>
            <person name="Zwiers L.-H."/>
            <person name="Turgeon B."/>
            <person name="Goodwin S."/>
            <person name="Spatafora J."/>
            <person name="Crous P."/>
            <person name="Grigoriev I."/>
        </authorList>
    </citation>
    <scope>NUCLEOTIDE SEQUENCE</scope>
    <source>
        <strain evidence="2">CBS 675.92</strain>
    </source>
</reference>
<organism evidence="2 3">
    <name type="scientific">Byssothecium circinans</name>
    <dbReference type="NCBI Taxonomy" id="147558"/>
    <lineage>
        <taxon>Eukaryota</taxon>
        <taxon>Fungi</taxon>
        <taxon>Dikarya</taxon>
        <taxon>Ascomycota</taxon>
        <taxon>Pezizomycotina</taxon>
        <taxon>Dothideomycetes</taxon>
        <taxon>Pleosporomycetidae</taxon>
        <taxon>Pleosporales</taxon>
        <taxon>Massarineae</taxon>
        <taxon>Massarinaceae</taxon>
        <taxon>Byssothecium</taxon>
    </lineage>
</organism>
<proteinExistence type="predicted"/>
<keyword evidence="3" id="KW-1185">Reference proteome</keyword>
<protein>
    <submittedName>
        <fullName evidence="2">Uncharacterized protein</fullName>
    </submittedName>
</protein>
<dbReference type="InterPro" id="IPR046591">
    <property type="entry name" value="DUF6649"/>
</dbReference>
<gene>
    <name evidence="2" type="ORF">CC80DRAFT_490127</name>
</gene>
<dbReference type="AlphaFoldDB" id="A0A6A5U8E6"/>
<evidence type="ECO:0000256" key="1">
    <source>
        <dbReference type="SAM" id="MobiDB-lite"/>
    </source>
</evidence>
<dbReference type="Pfam" id="PF20354">
    <property type="entry name" value="DUF6649"/>
    <property type="match status" value="1"/>
</dbReference>